<dbReference type="InterPro" id="IPR036942">
    <property type="entry name" value="Beta-barrel_TonB_sf"/>
</dbReference>
<dbReference type="InterPro" id="IPR039426">
    <property type="entry name" value="TonB-dep_rcpt-like"/>
</dbReference>
<organism evidence="13 14">
    <name type="scientific">Mucilaginibacter straminoryzae</name>
    <dbReference type="NCBI Taxonomy" id="2932774"/>
    <lineage>
        <taxon>Bacteria</taxon>
        <taxon>Pseudomonadati</taxon>
        <taxon>Bacteroidota</taxon>
        <taxon>Sphingobacteriia</taxon>
        <taxon>Sphingobacteriales</taxon>
        <taxon>Sphingobacteriaceae</taxon>
        <taxon>Mucilaginibacter</taxon>
    </lineage>
</organism>
<feature type="signal peptide" evidence="10">
    <location>
        <begin position="1"/>
        <end position="21"/>
    </location>
</feature>
<evidence type="ECO:0000256" key="10">
    <source>
        <dbReference type="SAM" id="SignalP"/>
    </source>
</evidence>
<keyword evidence="7 8" id="KW-0998">Cell outer membrane</keyword>
<name>A0A9X1X4P8_9SPHI</name>
<dbReference type="Pfam" id="PF00593">
    <property type="entry name" value="TonB_dep_Rec_b-barrel"/>
    <property type="match status" value="1"/>
</dbReference>
<keyword evidence="3 8" id="KW-1134">Transmembrane beta strand</keyword>
<dbReference type="Pfam" id="PF07715">
    <property type="entry name" value="Plug"/>
    <property type="match status" value="1"/>
</dbReference>
<dbReference type="Gene3D" id="2.60.40.1120">
    <property type="entry name" value="Carboxypeptidase-like, regulatory domain"/>
    <property type="match status" value="1"/>
</dbReference>
<keyword evidence="5 9" id="KW-0798">TonB box</keyword>
<dbReference type="InterPro" id="IPR012910">
    <property type="entry name" value="Plug_dom"/>
</dbReference>
<dbReference type="NCBIfam" id="TIGR04056">
    <property type="entry name" value="OMP_RagA_SusC"/>
    <property type="match status" value="1"/>
</dbReference>
<evidence type="ECO:0000256" key="1">
    <source>
        <dbReference type="ARBA" id="ARBA00004571"/>
    </source>
</evidence>
<comment type="similarity">
    <text evidence="8 9">Belongs to the TonB-dependent receptor family.</text>
</comment>
<protein>
    <submittedName>
        <fullName evidence="13">SusC/RagA family TonB-linked outer membrane protein</fullName>
    </submittedName>
</protein>
<dbReference type="InterPro" id="IPR037066">
    <property type="entry name" value="Plug_dom_sf"/>
</dbReference>
<evidence type="ECO:0000313" key="14">
    <source>
        <dbReference type="Proteomes" id="UP001139450"/>
    </source>
</evidence>
<dbReference type="InterPro" id="IPR023997">
    <property type="entry name" value="TonB-dep_OMP_SusC/RagA_CS"/>
</dbReference>
<dbReference type="SUPFAM" id="SSF56935">
    <property type="entry name" value="Porins"/>
    <property type="match status" value="1"/>
</dbReference>
<reference evidence="13" key="1">
    <citation type="submission" date="2022-04" db="EMBL/GenBank/DDBJ databases">
        <title>Mucilaginibacter sp. RS28 isolated from freshwater.</title>
        <authorList>
            <person name="Ko S.-R."/>
        </authorList>
    </citation>
    <scope>NUCLEOTIDE SEQUENCE</scope>
    <source>
        <strain evidence="13">RS28</strain>
    </source>
</reference>
<dbReference type="Gene3D" id="2.170.130.10">
    <property type="entry name" value="TonB-dependent receptor, plug domain"/>
    <property type="match status" value="1"/>
</dbReference>
<keyword evidence="6 8" id="KW-0472">Membrane</keyword>
<dbReference type="InterPro" id="IPR000531">
    <property type="entry name" value="Beta-barrel_TonB"/>
</dbReference>
<accession>A0A9X1X4P8</accession>
<evidence type="ECO:0000256" key="8">
    <source>
        <dbReference type="PROSITE-ProRule" id="PRU01360"/>
    </source>
</evidence>
<feature type="domain" description="TonB-dependent receptor plug" evidence="12">
    <location>
        <begin position="114"/>
        <end position="222"/>
    </location>
</feature>
<evidence type="ECO:0000256" key="2">
    <source>
        <dbReference type="ARBA" id="ARBA00022448"/>
    </source>
</evidence>
<dbReference type="RefSeq" id="WP_245131297.1">
    <property type="nucleotide sequence ID" value="NZ_JALJEJ010000007.1"/>
</dbReference>
<dbReference type="InterPro" id="IPR023996">
    <property type="entry name" value="TonB-dep_OMP_SusC/RagA"/>
</dbReference>
<evidence type="ECO:0000259" key="12">
    <source>
        <dbReference type="Pfam" id="PF07715"/>
    </source>
</evidence>
<evidence type="ECO:0000259" key="11">
    <source>
        <dbReference type="Pfam" id="PF00593"/>
    </source>
</evidence>
<gene>
    <name evidence="13" type="ORF">MUY27_15190</name>
</gene>
<dbReference type="Proteomes" id="UP001139450">
    <property type="component" value="Unassembled WGS sequence"/>
</dbReference>
<keyword evidence="4 8" id="KW-0812">Transmembrane</keyword>
<evidence type="ECO:0000256" key="3">
    <source>
        <dbReference type="ARBA" id="ARBA00022452"/>
    </source>
</evidence>
<dbReference type="Pfam" id="PF13715">
    <property type="entry name" value="CarbopepD_reg_2"/>
    <property type="match status" value="1"/>
</dbReference>
<proteinExistence type="inferred from homology"/>
<dbReference type="PROSITE" id="PS52016">
    <property type="entry name" value="TONB_DEPENDENT_REC_3"/>
    <property type="match status" value="1"/>
</dbReference>
<dbReference type="EMBL" id="JALJEJ010000007">
    <property type="protein sequence ID" value="MCJ8211062.1"/>
    <property type="molecule type" value="Genomic_DNA"/>
</dbReference>
<evidence type="ECO:0000256" key="7">
    <source>
        <dbReference type="ARBA" id="ARBA00023237"/>
    </source>
</evidence>
<comment type="subcellular location">
    <subcellularLocation>
        <location evidence="1 8">Cell outer membrane</location>
        <topology evidence="1 8">Multi-pass membrane protein</topology>
    </subcellularLocation>
</comment>
<evidence type="ECO:0000256" key="5">
    <source>
        <dbReference type="ARBA" id="ARBA00023077"/>
    </source>
</evidence>
<sequence>MKKRITLLITLFIAFFSVAFAQNITVKGTVKDDKGLTLPGATVKVKGTSTAVATNINGQFTISAPSNGTLVFSSISYVTQEQPINGRTTINITLASDQKTLSEVVVIGYGTRAVKDVTGAIASVKAEKLENENPTSVTDIIRGNVPGISVAMNTSAKGGGAGDLQIRGKASLSGNSNPLIVLDGVIYFGQLADINPDDIERVDVLKDPSALAVYGAQAAGGVVAITTKKGRAGKPTISITANGGIAQLAKNQKVYQGEDFLNWRADVARSTNTNNPYYYYSNPNNLPSGVTLTQFMNGATGDPTTVWLQRLGLFANEISNYQNGKTIDWGKEVFRNGIRQDYTASLQGRSDAVSYYMSGNYTNNQNLIKGGHYTDGRVRVNLEGKATKFLTIGINSQFASRDEGAASDALSGQGIDRTEADWTQVVAGSPYGDFYNADGTIRRIDTDDSGLNFRNPFLGNAYNSNVAVQNVLFANMFARVELPFGFKYSLNYSPQIEAYRNFFFRPVANPNELAGGTGIRTMENRYRFNLDNVINWNKTFGIHNFDATFLLNKEQYHSWYTRTDNSQFSPSDILGYHNIGAGTLPVESSDDRVYNADALMARLNYNLLGRYILTGTIRRDGFSPFGLTQPRQTYTSGALAWVFTDEKFMKGDGFKWLNYGKLRVSYGSNGNRLSTGTADPSLALALLNLSRYPTATAAGVVTNNTGIYATSLQNPNLTWEKTTGTNFGLDFTMFNNRLNGSVDVYPTRKTTNLIVRRALLWVQGLNTGNNIQIGGSSNNSNLYSNIGEVTNKGFEVALDGKIIQSKNFNWSAAGTFSLNRNKIVHLYGEYQVKDANGNMVTRENDDIGNGWFIGHDVNAVWDYKILGVWQQSDAAEIARINAKTNVGIRPGDFKLQDVNGDDRWDNADKQFLGSESPKFNWSLRNDFNFLRNFNASFLLVSSIGQLRQYNQALNNPGSVGYLRMNSYVQPYWTPDNPINDYARLVSGQSGTTINVWRKSSFVRLQTVSLGYNIPKDIVKHFGMSNAKIYVNATNPYVFTGWNYWDPQNNGPTPRFWQAGFSATF</sequence>
<evidence type="ECO:0000256" key="9">
    <source>
        <dbReference type="RuleBase" id="RU003357"/>
    </source>
</evidence>
<feature type="domain" description="TonB-dependent receptor-like beta-barrel" evidence="11">
    <location>
        <begin position="409"/>
        <end position="839"/>
    </location>
</feature>
<dbReference type="SUPFAM" id="SSF49464">
    <property type="entry name" value="Carboxypeptidase regulatory domain-like"/>
    <property type="match status" value="1"/>
</dbReference>
<dbReference type="AlphaFoldDB" id="A0A9X1X4P8"/>
<evidence type="ECO:0000256" key="6">
    <source>
        <dbReference type="ARBA" id="ARBA00023136"/>
    </source>
</evidence>
<keyword evidence="14" id="KW-1185">Reference proteome</keyword>
<feature type="chain" id="PRO_5040862791" evidence="10">
    <location>
        <begin position="22"/>
        <end position="1064"/>
    </location>
</feature>
<comment type="caution">
    <text evidence="13">The sequence shown here is derived from an EMBL/GenBank/DDBJ whole genome shotgun (WGS) entry which is preliminary data.</text>
</comment>
<evidence type="ECO:0000256" key="4">
    <source>
        <dbReference type="ARBA" id="ARBA00022692"/>
    </source>
</evidence>
<dbReference type="InterPro" id="IPR008969">
    <property type="entry name" value="CarboxyPept-like_regulatory"/>
</dbReference>
<dbReference type="NCBIfam" id="TIGR04057">
    <property type="entry name" value="SusC_RagA_signa"/>
    <property type="match status" value="1"/>
</dbReference>
<dbReference type="GO" id="GO:0009279">
    <property type="term" value="C:cell outer membrane"/>
    <property type="evidence" value="ECO:0007669"/>
    <property type="project" value="UniProtKB-SubCell"/>
</dbReference>
<evidence type="ECO:0000313" key="13">
    <source>
        <dbReference type="EMBL" id="MCJ8211062.1"/>
    </source>
</evidence>
<keyword evidence="2 8" id="KW-0813">Transport</keyword>
<dbReference type="Gene3D" id="2.40.170.20">
    <property type="entry name" value="TonB-dependent receptor, beta-barrel domain"/>
    <property type="match status" value="1"/>
</dbReference>
<keyword evidence="10" id="KW-0732">Signal</keyword>